<sequence>MSWIQVRLDTTSDHAEILEDLLLEAGACAVTLQDAKDQPVYEPELGTTPLWNNTVVVGLFDAQTRTDNVIPFLKENAGLNPFPNHKVELVEDKDWEREWMTHFHPMQFGDRLWVCPSWKEVPDPEAVNLMLDPGLAFGTGTHPTTALCLRWLDQQSHLEDGLNGKEVIDYGCGSGILAIAALLLGAQSAVGVDLDPQALEATIENARRNSIPMGKLDVFLPDDEPTDQADVVLANILAGPLTQLAPKLASLTREGGSIALSGILAEQADEIIQTYEQWFAMDAPVTFDGWAMLSGKRRS</sequence>
<dbReference type="GO" id="GO:0032259">
    <property type="term" value="P:methylation"/>
    <property type="evidence" value="ECO:0007669"/>
    <property type="project" value="UniProtKB-KW"/>
</dbReference>
<keyword evidence="3 6" id="KW-0489">Methyltransferase</keyword>
<organism evidence="7 8">
    <name type="scientific">Endozoicomonas elysicola</name>
    <dbReference type="NCBI Taxonomy" id="305900"/>
    <lineage>
        <taxon>Bacteria</taxon>
        <taxon>Pseudomonadati</taxon>
        <taxon>Pseudomonadota</taxon>
        <taxon>Gammaproteobacteria</taxon>
        <taxon>Oceanospirillales</taxon>
        <taxon>Endozoicomonadaceae</taxon>
        <taxon>Endozoicomonas</taxon>
    </lineage>
</organism>
<dbReference type="GO" id="GO:0005840">
    <property type="term" value="C:ribosome"/>
    <property type="evidence" value="ECO:0007669"/>
    <property type="project" value="UniProtKB-KW"/>
</dbReference>
<dbReference type="PANTHER" id="PTHR43648:SF1">
    <property type="entry name" value="ELECTRON TRANSFER FLAVOPROTEIN BETA SUBUNIT LYSINE METHYLTRANSFERASE"/>
    <property type="match status" value="1"/>
</dbReference>
<protein>
    <recommendedName>
        <fullName evidence="6">Ribosomal protein L11 methyltransferase</fullName>
        <shortName evidence="6">L11 Mtase</shortName>
        <ecNumber evidence="6">2.1.1.-</ecNumber>
    </recommendedName>
</protein>
<dbReference type="Pfam" id="PF06325">
    <property type="entry name" value="PrmA"/>
    <property type="match status" value="1"/>
</dbReference>
<dbReference type="NCBIfam" id="TIGR00406">
    <property type="entry name" value="prmA"/>
    <property type="match status" value="1"/>
</dbReference>
<feature type="binding site" evidence="6">
    <location>
        <position position="171"/>
    </location>
    <ligand>
        <name>S-adenosyl-L-methionine</name>
        <dbReference type="ChEBI" id="CHEBI:59789"/>
    </ligand>
</feature>
<evidence type="ECO:0000256" key="1">
    <source>
        <dbReference type="ARBA" id="ARBA00009741"/>
    </source>
</evidence>
<evidence type="ECO:0000256" key="3">
    <source>
        <dbReference type="ARBA" id="ARBA00022603"/>
    </source>
</evidence>
<feature type="binding site" evidence="6">
    <location>
        <position position="193"/>
    </location>
    <ligand>
        <name>S-adenosyl-L-methionine</name>
        <dbReference type="ChEBI" id="CHEBI:59789"/>
    </ligand>
</feature>
<comment type="catalytic activity">
    <reaction evidence="6">
        <text>L-lysyl-[protein] + 3 S-adenosyl-L-methionine = N(6),N(6),N(6)-trimethyl-L-lysyl-[protein] + 3 S-adenosyl-L-homocysteine + 3 H(+)</text>
        <dbReference type="Rhea" id="RHEA:54192"/>
        <dbReference type="Rhea" id="RHEA-COMP:9752"/>
        <dbReference type="Rhea" id="RHEA-COMP:13826"/>
        <dbReference type="ChEBI" id="CHEBI:15378"/>
        <dbReference type="ChEBI" id="CHEBI:29969"/>
        <dbReference type="ChEBI" id="CHEBI:57856"/>
        <dbReference type="ChEBI" id="CHEBI:59789"/>
        <dbReference type="ChEBI" id="CHEBI:61961"/>
    </reaction>
</comment>
<proteinExistence type="inferred from homology"/>
<dbReference type="PANTHER" id="PTHR43648">
    <property type="entry name" value="ELECTRON TRANSFER FLAVOPROTEIN BETA SUBUNIT LYSINE METHYLTRANSFERASE"/>
    <property type="match status" value="1"/>
</dbReference>
<evidence type="ECO:0000256" key="2">
    <source>
        <dbReference type="ARBA" id="ARBA00022490"/>
    </source>
</evidence>
<dbReference type="STRING" id="305900.GV64_08485"/>
<dbReference type="EMBL" id="JOJP01000001">
    <property type="protein sequence ID" value="KEI70776.1"/>
    <property type="molecule type" value="Genomic_DNA"/>
</dbReference>
<accession>A0A081K9F0</accession>
<keyword evidence="4 6" id="KW-0808">Transferase</keyword>
<dbReference type="InterPro" id="IPR029063">
    <property type="entry name" value="SAM-dependent_MTases_sf"/>
</dbReference>
<feature type="binding site" evidence="6">
    <location>
        <position position="235"/>
    </location>
    <ligand>
        <name>S-adenosyl-L-methionine</name>
        <dbReference type="ChEBI" id="CHEBI:59789"/>
    </ligand>
</feature>
<dbReference type="InterPro" id="IPR004498">
    <property type="entry name" value="Ribosomal_PrmA_MeTrfase"/>
</dbReference>
<dbReference type="PIRSF" id="PIRSF000401">
    <property type="entry name" value="RPL11_MTase"/>
    <property type="match status" value="1"/>
</dbReference>
<dbReference type="GO" id="GO:0005829">
    <property type="term" value="C:cytosol"/>
    <property type="evidence" value="ECO:0007669"/>
    <property type="project" value="TreeGrafter"/>
</dbReference>
<evidence type="ECO:0000256" key="4">
    <source>
        <dbReference type="ARBA" id="ARBA00022679"/>
    </source>
</evidence>
<reference evidence="7 8" key="1">
    <citation type="submission" date="2014-06" db="EMBL/GenBank/DDBJ databases">
        <title>Whole Genome Sequences of Three Symbiotic Endozoicomonas Bacteria.</title>
        <authorList>
            <person name="Neave M.J."/>
            <person name="Apprill A."/>
            <person name="Voolstra C.R."/>
        </authorList>
    </citation>
    <scope>NUCLEOTIDE SEQUENCE [LARGE SCALE GENOMIC DNA]</scope>
    <source>
        <strain evidence="7 8">DSM 22380</strain>
    </source>
</reference>
<evidence type="ECO:0000256" key="6">
    <source>
        <dbReference type="HAMAP-Rule" id="MF_00735"/>
    </source>
</evidence>
<keyword evidence="2 6" id="KW-0963">Cytoplasm</keyword>
<keyword evidence="8" id="KW-1185">Reference proteome</keyword>
<name>A0A081K9F0_9GAMM</name>
<evidence type="ECO:0000256" key="5">
    <source>
        <dbReference type="ARBA" id="ARBA00022691"/>
    </source>
</evidence>
<dbReference type="Proteomes" id="UP000027997">
    <property type="component" value="Unassembled WGS sequence"/>
</dbReference>
<dbReference type="SUPFAM" id="SSF53335">
    <property type="entry name" value="S-adenosyl-L-methionine-dependent methyltransferases"/>
    <property type="match status" value="1"/>
</dbReference>
<evidence type="ECO:0000313" key="7">
    <source>
        <dbReference type="EMBL" id="KEI70776.1"/>
    </source>
</evidence>
<gene>
    <name evidence="6 7" type="primary">prmA</name>
    <name evidence="7" type="ORF">GV64_08485</name>
</gene>
<comment type="caution">
    <text evidence="7">The sequence shown here is derived from an EMBL/GenBank/DDBJ whole genome shotgun (WGS) entry which is preliminary data.</text>
</comment>
<dbReference type="HAMAP" id="MF_00735">
    <property type="entry name" value="Methyltr_PrmA"/>
    <property type="match status" value="1"/>
</dbReference>
<evidence type="ECO:0000313" key="8">
    <source>
        <dbReference type="Proteomes" id="UP000027997"/>
    </source>
</evidence>
<comment type="subcellular location">
    <subcellularLocation>
        <location evidence="6">Cytoplasm</location>
    </subcellularLocation>
</comment>
<comment type="similarity">
    <text evidence="1 6">Belongs to the methyltransferase superfamily. PrmA family.</text>
</comment>
<dbReference type="RefSeq" id="WP_020580609.1">
    <property type="nucleotide sequence ID" value="NZ_JOJP01000001.1"/>
</dbReference>
<comment type="function">
    <text evidence="6">Methylates ribosomal protein L11.</text>
</comment>
<dbReference type="EC" id="2.1.1.-" evidence="6"/>
<keyword evidence="5 6" id="KW-0949">S-adenosyl-L-methionine</keyword>
<dbReference type="AlphaFoldDB" id="A0A081K9F0"/>
<feature type="binding site" evidence="6">
    <location>
        <position position="145"/>
    </location>
    <ligand>
        <name>S-adenosyl-L-methionine</name>
        <dbReference type="ChEBI" id="CHEBI:59789"/>
    </ligand>
</feature>
<dbReference type="InterPro" id="IPR050078">
    <property type="entry name" value="Ribosomal_L11_MeTrfase_PrmA"/>
</dbReference>
<dbReference type="Gene3D" id="3.40.50.150">
    <property type="entry name" value="Vaccinia Virus protein VP39"/>
    <property type="match status" value="1"/>
</dbReference>
<keyword evidence="7" id="KW-0687">Ribonucleoprotein</keyword>
<dbReference type="CDD" id="cd02440">
    <property type="entry name" value="AdoMet_MTases"/>
    <property type="match status" value="1"/>
</dbReference>
<dbReference type="eggNOG" id="COG2264">
    <property type="taxonomic scope" value="Bacteria"/>
</dbReference>
<keyword evidence="7" id="KW-0689">Ribosomal protein</keyword>
<dbReference type="GO" id="GO:0016279">
    <property type="term" value="F:protein-lysine N-methyltransferase activity"/>
    <property type="evidence" value="ECO:0007669"/>
    <property type="project" value="TreeGrafter"/>
</dbReference>